<accession>A0A2P2IKQ9</accession>
<reference evidence="1" key="1">
    <citation type="submission" date="2018-02" db="EMBL/GenBank/DDBJ databases">
        <title>Rhizophora mucronata_Transcriptome.</title>
        <authorList>
            <person name="Meera S.P."/>
            <person name="Sreeshan A."/>
            <person name="Augustine A."/>
        </authorList>
    </citation>
    <scope>NUCLEOTIDE SEQUENCE</scope>
    <source>
        <tissue evidence="1">Leaf</tissue>
    </source>
</reference>
<organism evidence="1">
    <name type="scientific">Rhizophora mucronata</name>
    <name type="common">Asiatic mangrove</name>
    <dbReference type="NCBI Taxonomy" id="61149"/>
    <lineage>
        <taxon>Eukaryota</taxon>
        <taxon>Viridiplantae</taxon>
        <taxon>Streptophyta</taxon>
        <taxon>Embryophyta</taxon>
        <taxon>Tracheophyta</taxon>
        <taxon>Spermatophyta</taxon>
        <taxon>Magnoliopsida</taxon>
        <taxon>eudicotyledons</taxon>
        <taxon>Gunneridae</taxon>
        <taxon>Pentapetalae</taxon>
        <taxon>rosids</taxon>
        <taxon>fabids</taxon>
        <taxon>Malpighiales</taxon>
        <taxon>Rhizophoraceae</taxon>
        <taxon>Rhizophora</taxon>
    </lineage>
</organism>
<sequence length="52" mass="5662">MTLLQSSLHSSTAEKTLFSSSFIFVTVSLIFCNTIAKDPSSQCSASLSEIRF</sequence>
<dbReference type="EMBL" id="GGEC01001322">
    <property type="protein sequence ID" value="MBW81805.1"/>
    <property type="molecule type" value="Transcribed_RNA"/>
</dbReference>
<dbReference type="AlphaFoldDB" id="A0A2P2IKQ9"/>
<name>A0A2P2IKQ9_RHIMU</name>
<protein>
    <submittedName>
        <fullName evidence="1">Uncharacterized protein</fullName>
    </submittedName>
</protein>
<proteinExistence type="predicted"/>
<evidence type="ECO:0000313" key="1">
    <source>
        <dbReference type="EMBL" id="MBW81805.1"/>
    </source>
</evidence>